<reference evidence="2 3" key="1">
    <citation type="submission" date="2017-10" db="EMBL/GenBank/DDBJ databases">
        <title>Development of genomic resources for the powdery mildew, Erysiphe pulchra.</title>
        <authorList>
            <person name="Wadl P.A."/>
            <person name="Mack B.M."/>
            <person name="Moore G."/>
            <person name="Beltz S.B."/>
        </authorList>
    </citation>
    <scope>NUCLEOTIDE SEQUENCE [LARGE SCALE GENOMIC DNA]</scope>
    <source>
        <strain evidence="2">Cflorida</strain>
    </source>
</reference>
<sequence>MQETHVVATQLEQSPTLEMNIDAESESETDDFPVLPSTPLLKSTSESSSLSDSIHNKTVNQTDDLPLQNSNLMKKARDLLNLVGPYLEEMEIDYSGAVAGFLALISDGVSCAIREEEIFLKNLKCIDSMPNSSKYKKSTPPQVQSHEDRRVIVRLNSEHEARKTEPFLLRQQIQRMIPDLSLVADATVVPSGVAILALTLAKAATILQYKEVIARRFGNALVERQESWTTFVIGPLPKFISTMDGPQDPLEGLLLQEPGFASICDEVPIRQMAWTRRSKNSPEPLGHIRIHVLETKANKFPSRLQLFGATVDNHRIREHKPVTTFEKCHEFHSTRTSNMGRGHVSHNLELHLAHENNIDILLVQEPWIFDDLTAKKSLSHPSFQSFSPLSTWDTRLEFLPILEKRILHPSWDSSSAHASPLATDLLQWVSQKNLSLLNPTETPTHRCGGTLDLAFCSQVGATCTIRSDLHTTSDHETLISIIPLAGFNIGGFEGQLRGTAWWNEDCKIAARRYHTARRRGPSDFEKIQLRAAVRRAKKEFWQSKIEKTHCLTDAYRIIKWHNCGPRYQTPLLREPNGTNEYYSPELKAMLFRNTLLSRHLEVEDI</sequence>
<feature type="non-terminal residue" evidence="2">
    <location>
        <position position="605"/>
    </location>
</feature>
<dbReference type="SUPFAM" id="SSF56219">
    <property type="entry name" value="DNase I-like"/>
    <property type="match status" value="1"/>
</dbReference>
<dbReference type="OrthoDB" id="3557769at2759"/>
<dbReference type="AlphaFoldDB" id="A0A2S4Q1Z4"/>
<dbReference type="InterPro" id="IPR036691">
    <property type="entry name" value="Endo/exonu/phosph_ase_sf"/>
</dbReference>
<dbReference type="Gene3D" id="3.60.10.10">
    <property type="entry name" value="Endonuclease/exonuclease/phosphatase"/>
    <property type="match status" value="1"/>
</dbReference>
<evidence type="ECO:0008006" key="4">
    <source>
        <dbReference type="Google" id="ProtNLM"/>
    </source>
</evidence>
<organism evidence="2 3">
    <name type="scientific">Erysiphe pulchra</name>
    <dbReference type="NCBI Taxonomy" id="225359"/>
    <lineage>
        <taxon>Eukaryota</taxon>
        <taxon>Fungi</taxon>
        <taxon>Dikarya</taxon>
        <taxon>Ascomycota</taxon>
        <taxon>Pezizomycotina</taxon>
        <taxon>Leotiomycetes</taxon>
        <taxon>Erysiphales</taxon>
        <taxon>Erysiphaceae</taxon>
        <taxon>Erysiphe</taxon>
    </lineage>
</organism>
<dbReference type="Proteomes" id="UP000237438">
    <property type="component" value="Unassembled WGS sequence"/>
</dbReference>
<evidence type="ECO:0000313" key="2">
    <source>
        <dbReference type="EMBL" id="POS88315.1"/>
    </source>
</evidence>
<evidence type="ECO:0000256" key="1">
    <source>
        <dbReference type="SAM" id="MobiDB-lite"/>
    </source>
</evidence>
<feature type="compositionally biased region" description="Low complexity" evidence="1">
    <location>
        <begin position="35"/>
        <end position="53"/>
    </location>
</feature>
<keyword evidence="3" id="KW-1185">Reference proteome</keyword>
<feature type="compositionally biased region" description="Polar residues" evidence="1">
    <location>
        <begin position="56"/>
        <end position="66"/>
    </location>
</feature>
<feature type="region of interest" description="Disordered" evidence="1">
    <location>
        <begin position="23"/>
        <end position="66"/>
    </location>
</feature>
<evidence type="ECO:0000313" key="3">
    <source>
        <dbReference type="Proteomes" id="UP000237438"/>
    </source>
</evidence>
<proteinExistence type="predicted"/>
<protein>
    <recommendedName>
        <fullName evidence="4">Endonuclease/exonuclease/phosphatase domain-containing protein</fullName>
    </recommendedName>
</protein>
<gene>
    <name evidence="2" type="ORF">EPUL_000617</name>
</gene>
<name>A0A2S4Q1Z4_9PEZI</name>
<comment type="caution">
    <text evidence="2">The sequence shown here is derived from an EMBL/GenBank/DDBJ whole genome shotgun (WGS) entry which is preliminary data.</text>
</comment>
<accession>A0A2S4Q1Z4</accession>
<dbReference type="EMBL" id="PEDP01000010">
    <property type="protein sequence ID" value="POS88315.1"/>
    <property type="molecule type" value="Genomic_DNA"/>
</dbReference>